<accession>A0A6N3C061</accession>
<dbReference type="RefSeq" id="WP_156625959.1">
    <property type="nucleotide sequence ID" value="NZ_CACRTO010000013.1"/>
</dbReference>
<dbReference type="PANTHER" id="PTHR30217">
    <property type="entry name" value="PEPTIDASE U32 FAMILY"/>
    <property type="match status" value="1"/>
</dbReference>
<organism evidence="2">
    <name type="scientific">Clostridium tertium</name>
    <dbReference type="NCBI Taxonomy" id="1559"/>
    <lineage>
        <taxon>Bacteria</taxon>
        <taxon>Bacillati</taxon>
        <taxon>Bacillota</taxon>
        <taxon>Clostridia</taxon>
        <taxon>Eubacteriales</taxon>
        <taxon>Clostridiaceae</taxon>
        <taxon>Clostridium</taxon>
    </lineage>
</organism>
<keyword evidence="2" id="KW-0645">Protease</keyword>
<keyword evidence="2" id="KW-0378">Hydrolase</keyword>
<dbReference type="PROSITE" id="PS01276">
    <property type="entry name" value="PEPTIDASE_U32"/>
    <property type="match status" value="1"/>
</dbReference>
<evidence type="ECO:0000259" key="1">
    <source>
        <dbReference type="Pfam" id="PF12392"/>
    </source>
</evidence>
<reference evidence="2" key="1">
    <citation type="submission" date="2019-11" db="EMBL/GenBank/DDBJ databases">
        <authorList>
            <person name="Feng L."/>
        </authorList>
    </citation>
    <scope>NUCLEOTIDE SEQUENCE</scope>
    <source>
        <strain evidence="2">CTertiumLFYP3</strain>
    </source>
</reference>
<dbReference type="EC" id="3.4.-.-" evidence="2"/>
<dbReference type="InterPro" id="IPR001539">
    <property type="entry name" value="Peptidase_U32"/>
</dbReference>
<dbReference type="InterPro" id="IPR051454">
    <property type="entry name" value="RNA/ubiquinone_mod_enzymes"/>
</dbReference>
<protein>
    <submittedName>
        <fullName evidence="2">Putative protease YhbU</fullName>
        <ecNumber evidence="2">3.4.-.-</ecNumber>
    </submittedName>
</protein>
<gene>
    <name evidence="2" type="primary">yhbU_2</name>
    <name evidence="2" type="ORF">CTLFYP3_01459</name>
</gene>
<dbReference type="EMBL" id="CACRTO010000013">
    <property type="protein sequence ID" value="VYU09412.1"/>
    <property type="molecule type" value="Genomic_DNA"/>
</dbReference>
<name>A0A6N3C061_9CLOT</name>
<dbReference type="InterPro" id="IPR020988">
    <property type="entry name" value="Pept_U32_collagenase"/>
</dbReference>
<dbReference type="GO" id="GO:0006508">
    <property type="term" value="P:proteolysis"/>
    <property type="evidence" value="ECO:0007669"/>
    <property type="project" value="UniProtKB-KW"/>
</dbReference>
<evidence type="ECO:0000313" key="2">
    <source>
        <dbReference type="EMBL" id="VYU09412.1"/>
    </source>
</evidence>
<proteinExistence type="predicted"/>
<dbReference type="Pfam" id="PF01136">
    <property type="entry name" value="Peptidase_U32"/>
    <property type="match status" value="2"/>
</dbReference>
<dbReference type="GO" id="GO:0008233">
    <property type="term" value="F:peptidase activity"/>
    <property type="evidence" value="ECO:0007669"/>
    <property type="project" value="UniProtKB-KW"/>
</dbReference>
<dbReference type="AlphaFoldDB" id="A0A6N3C061"/>
<feature type="domain" description="Peptidase U32 collagenase" evidence="1">
    <location>
        <begin position="375"/>
        <end position="489"/>
    </location>
</feature>
<sequence length="784" mass="89681">MNKVEILAPAGSMESLIASINKGADAVYLGGNKFSARAYASNFDNDNMIKAIDYAHSYGVKVYVTLNTILKENEIEEAVKYVGFLYEIGADAIILQDLGLFKRVKEEYPEFEIHASTQMTIHNGEGALFFKERGFHRIVLSRELSLEEIKYISKDLGIETEIFVHGALCISYSGQCLMSSMIGGRSGNRGRCAQPCRMEYTLKGNSSGERKAYLLSPKDTCTIENVKDILDSGTYSLKIEGRMKRPEYVAGVVDNYRKAVEKEIYKTDYNVSSGKRELLQLFNRGGFSTAYLKKNLGKDMMSFNHPRNTGVPLGSILKDGEIILKEDIALGDGYRVKDTGFTINKILYKGKEVKEAKRGDKVKIFPTNYKVSDEIFKSLDKKLFSSLEDSLKPYNRKILLKAKVNFKVGEPLELQVNFNNNDYIFKGEIVERAEKKPLTKERVIEGFLKSQDLALKINEVEFIDFEDGFIRISDLNNLRRDALESIQKSITKSYRRKRPVKNEIEVKDIDYKNNIDMLYQCITKEQLKALIEEGITNIAIDIFNRDRDAIKMQDLIDEANKNTNINFYLKLPNIIKSEFDKVINIIEKLKGSIEGLITVNAGIIRRYQKELFIIGDYKLNIINSEALKFYQNEIDIPTLSLELNRKEIKSLLKGNKGNVQGLIYGKTELMISEYCPIGSTFGEKSSNKDCNLACTRDSFTLVDRMKEKFRVMTDIFCRSYIINPYPLNLIDEMDDLKSLGVNSFRVEFRDESYNDVKKVIKMINKEIEINNNEYTKGHFRRGIE</sequence>
<dbReference type="Pfam" id="PF12392">
    <property type="entry name" value="DUF3656"/>
    <property type="match status" value="1"/>
</dbReference>
<dbReference type="PANTHER" id="PTHR30217:SF10">
    <property type="entry name" value="23S RRNA 5-HYDROXYCYTIDINE C2501 SYNTHASE"/>
    <property type="match status" value="1"/>
</dbReference>